<reference evidence="2" key="2">
    <citation type="submission" date="2021-01" db="UniProtKB">
        <authorList>
            <consortium name="EnsemblPlants"/>
        </authorList>
    </citation>
    <scope>IDENTIFICATION</scope>
</reference>
<dbReference type="AlphaFoldDB" id="A0A7N2ME13"/>
<feature type="compositionally biased region" description="Polar residues" evidence="1">
    <location>
        <begin position="166"/>
        <end position="196"/>
    </location>
</feature>
<protein>
    <submittedName>
        <fullName evidence="2">Uncharacterized protein</fullName>
    </submittedName>
</protein>
<dbReference type="Proteomes" id="UP000594261">
    <property type="component" value="Chromosome 8"/>
</dbReference>
<reference evidence="2 3" key="1">
    <citation type="journal article" date="2016" name="G3 (Bethesda)">
        <title>First Draft Assembly and Annotation of the Genome of a California Endemic Oak Quercus lobata Nee (Fagaceae).</title>
        <authorList>
            <person name="Sork V.L."/>
            <person name="Fitz-Gibbon S.T."/>
            <person name="Puiu D."/>
            <person name="Crepeau M."/>
            <person name="Gugger P.F."/>
            <person name="Sherman R."/>
            <person name="Stevens K."/>
            <person name="Langley C.H."/>
            <person name="Pellegrini M."/>
            <person name="Salzberg S.L."/>
        </authorList>
    </citation>
    <scope>NUCLEOTIDE SEQUENCE [LARGE SCALE GENOMIC DNA]</scope>
    <source>
        <strain evidence="2 3">cv. SW786</strain>
    </source>
</reference>
<proteinExistence type="predicted"/>
<keyword evidence="3" id="KW-1185">Reference proteome</keyword>
<accession>A0A7N2ME13</accession>
<dbReference type="EMBL" id="LRBV02000008">
    <property type="status" value="NOT_ANNOTATED_CDS"/>
    <property type="molecule type" value="Genomic_DNA"/>
</dbReference>
<feature type="region of interest" description="Disordered" evidence="1">
    <location>
        <begin position="161"/>
        <end position="214"/>
    </location>
</feature>
<evidence type="ECO:0000313" key="3">
    <source>
        <dbReference type="Proteomes" id="UP000594261"/>
    </source>
</evidence>
<organism evidence="2 3">
    <name type="scientific">Quercus lobata</name>
    <name type="common">Valley oak</name>
    <dbReference type="NCBI Taxonomy" id="97700"/>
    <lineage>
        <taxon>Eukaryota</taxon>
        <taxon>Viridiplantae</taxon>
        <taxon>Streptophyta</taxon>
        <taxon>Embryophyta</taxon>
        <taxon>Tracheophyta</taxon>
        <taxon>Spermatophyta</taxon>
        <taxon>Magnoliopsida</taxon>
        <taxon>eudicotyledons</taxon>
        <taxon>Gunneridae</taxon>
        <taxon>Pentapetalae</taxon>
        <taxon>rosids</taxon>
        <taxon>fabids</taxon>
        <taxon>Fagales</taxon>
        <taxon>Fagaceae</taxon>
        <taxon>Quercus</taxon>
    </lineage>
</organism>
<evidence type="ECO:0000256" key="1">
    <source>
        <dbReference type="SAM" id="MobiDB-lite"/>
    </source>
</evidence>
<dbReference type="InParanoid" id="A0A7N2ME13"/>
<evidence type="ECO:0000313" key="2">
    <source>
        <dbReference type="EnsemblPlants" id="QL08p039033:mrna"/>
    </source>
</evidence>
<dbReference type="Gramene" id="QL08p039033:mrna">
    <property type="protein sequence ID" value="QL08p039033:mrna"/>
    <property type="gene ID" value="QL08p039033"/>
</dbReference>
<name>A0A7N2ME13_QUELO</name>
<dbReference type="EnsemblPlants" id="QL08p039033:mrna">
    <property type="protein sequence ID" value="QL08p039033:mrna"/>
    <property type="gene ID" value="QL08p039033"/>
</dbReference>
<feature type="compositionally biased region" description="Pro residues" evidence="1">
    <location>
        <begin position="200"/>
        <end position="214"/>
    </location>
</feature>
<sequence length="214" mass="23644">MDAALEEMWKKFHLCKEEKGVLAVNTQDVAISKQQHSLVFYLNFRSTRSLIRRHSNLLFNNFGEAHTGMNGAVGTRIAREIGTPILFIAPSSGLAWGPFLQIRVDIGITKPLMRGKMAPEGDGGLIDSSQVWHQQADVQLIGKSSARTVCHQLTELKENPVEREFSNSLDPMLNSNSEQILRNPNIQPSSEVSTGQPLPGKRPPTTPTTPYSPS</sequence>